<name>A0A1H7W9H0_9PAST</name>
<sequence>MWLTVGLSIVLVIALGILWAIEHSLKDTPDRK</sequence>
<dbReference type="EMBL" id="FOBN01000007">
    <property type="protein sequence ID" value="SEM18206.1"/>
    <property type="molecule type" value="Genomic_DNA"/>
</dbReference>
<gene>
    <name evidence="1" type="ORF">SAMN05444853_10776</name>
</gene>
<evidence type="ECO:0000313" key="1">
    <source>
        <dbReference type="EMBL" id="SEM18206.1"/>
    </source>
</evidence>
<protein>
    <submittedName>
        <fullName evidence="1">Uncharacterized protein</fullName>
    </submittedName>
</protein>
<dbReference type="Proteomes" id="UP000198883">
    <property type="component" value="Unassembled WGS sequence"/>
</dbReference>
<evidence type="ECO:0000313" key="2">
    <source>
        <dbReference type="Proteomes" id="UP000198883"/>
    </source>
</evidence>
<accession>A0A1H7W9H0</accession>
<reference evidence="2" key="1">
    <citation type="submission" date="2016-10" db="EMBL/GenBank/DDBJ databases">
        <authorList>
            <person name="Varghese N."/>
            <person name="Submissions S."/>
        </authorList>
    </citation>
    <scope>NUCLEOTIDE SEQUENCE [LARGE SCALE GENOMIC DNA]</scope>
    <source>
        <strain evidence="2">DSM 24204</strain>
    </source>
</reference>
<dbReference type="AlphaFoldDB" id="A0A1H7W9H0"/>
<proteinExistence type="predicted"/>
<organism evidence="1 2">
    <name type="scientific">Phocoenobacter skyensis</name>
    <dbReference type="NCBI Taxonomy" id="97481"/>
    <lineage>
        <taxon>Bacteria</taxon>
        <taxon>Pseudomonadati</taxon>
        <taxon>Pseudomonadota</taxon>
        <taxon>Gammaproteobacteria</taxon>
        <taxon>Pasteurellales</taxon>
        <taxon>Pasteurellaceae</taxon>
        <taxon>Phocoenobacter</taxon>
    </lineage>
</organism>